<keyword evidence="7" id="KW-1185">Reference proteome</keyword>
<name>A0A370WRH9_9GAMM</name>
<gene>
    <name evidence="6" type="ORF">DWU98_21285</name>
</gene>
<feature type="domain" description="HTH lysR-type" evidence="5">
    <location>
        <begin position="4"/>
        <end position="61"/>
    </location>
</feature>
<dbReference type="InterPro" id="IPR058163">
    <property type="entry name" value="LysR-type_TF_proteobact-type"/>
</dbReference>
<evidence type="ECO:0000259" key="5">
    <source>
        <dbReference type="PROSITE" id="PS50931"/>
    </source>
</evidence>
<dbReference type="Pfam" id="PF03466">
    <property type="entry name" value="LysR_substrate"/>
    <property type="match status" value="1"/>
</dbReference>
<dbReference type="InterPro" id="IPR005119">
    <property type="entry name" value="LysR_subst-bd"/>
</dbReference>
<dbReference type="InterPro" id="IPR036388">
    <property type="entry name" value="WH-like_DNA-bd_sf"/>
</dbReference>
<keyword evidence="2" id="KW-0805">Transcription regulation</keyword>
<dbReference type="Gene3D" id="3.40.190.290">
    <property type="match status" value="1"/>
</dbReference>
<protein>
    <submittedName>
        <fullName evidence="6">LysR family transcriptional regulator</fullName>
    </submittedName>
</protein>
<dbReference type="Pfam" id="PF00126">
    <property type="entry name" value="HTH_1"/>
    <property type="match status" value="1"/>
</dbReference>
<evidence type="ECO:0000313" key="6">
    <source>
        <dbReference type="EMBL" id="RDS78748.1"/>
    </source>
</evidence>
<evidence type="ECO:0000256" key="4">
    <source>
        <dbReference type="ARBA" id="ARBA00023163"/>
    </source>
</evidence>
<dbReference type="GO" id="GO:0003700">
    <property type="term" value="F:DNA-binding transcription factor activity"/>
    <property type="evidence" value="ECO:0007669"/>
    <property type="project" value="InterPro"/>
</dbReference>
<evidence type="ECO:0000313" key="7">
    <source>
        <dbReference type="Proteomes" id="UP000254258"/>
    </source>
</evidence>
<dbReference type="PRINTS" id="PR00039">
    <property type="entry name" value="HTHLYSR"/>
</dbReference>
<sequence>MARESLDDLEALLTVAREGSFTRAAAKLGVSQSALSQTVRLVEERIGLRLLDRNTRSVSATQAGMRLLESVAPRMEEIRGEITALGDLRDKPSGNVRITTDEYAAQAILLPKLAQLLPAYPDIKVEIVIDYGLTDIVAERYDAGVRLGEVIAKDMISVPISEDQRLLVVGSPAYVAANGEPKTPQNLVDHPCINLRLPTRGGLYAWEFERNGRQMNVRVDGQFTFNNLRLMVDAAIAGLGFAYVPEGEVRPHIERGALQAVLENWSPSYPGYCLFYPSRRQHSAAFALIVKTLRFRQ</sequence>
<dbReference type="SUPFAM" id="SSF53850">
    <property type="entry name" value="Periplasmic binding protein-like II"/>
    <property type="match status" value="1"/>
</dbReference>
<dbReference type="Proteomes" id="UP000254258">
    <property type="component" value="Unassembled WGS sequence"/>
</dbReference>
<proteinExistence type="inferred from homology"/>
<keyword evidence="4" id="KW-0804">Transcription</keyword>
<dbReference type="OrthoDB" id="9810065at2"/>
<dbReference type="GO" id="GO:0043565">
    <property type="term" value="F:sequence-specific DNA binding"/>
    <property type="evidence" value="ECO:0007669"/>
    <property type="project" value="TreeGrafter"/>
</dbReference>
<dbReference type="AlphaFoldDB" id="A0A370WRH9"/>
<organism evidence="6 7">
    <name type="scientific">Dyella monticola</name>
    <dbReference type="NCBI Taxonomy" id="1927958"/>
    <lineage>
        <taxon>Bacteria</taxon>
        <taxon>Pseudomonadati</taxon>
        <taxon>Pseudomonadota</taxon>
        <taxon>Gammaproteobacteria</taxon>
        <taxon>Lysobacterales</taxon>
        <taxon>Rhodanobacteraceae</taxon>
        <taxon>Dyella</taxon>
    </lineage>
</organism>
<dbReference type="FunFam" id="3.40.190.290:FF:000012">
    <property type="entry name" value="Transcriptional regulator, LysR family"/>
    <property type="match status" value="1"/>
</dbReference>
<evidence type="ECO:0000256" key="2">
    <source>
        <dbReference type="ARBA" id="ARBA00023015"/>
    </source>
</evidence>
<dbReference type="Gene3D" id="1.10.10.10">
    <property type="entry name" value="Winged helix-like DNA-binding domain superfamily/Winged helix DNA-binding domain"/>
    <property type="match status" value="1"/>
</dbReference>
<dbReference type="CDD" id="cd08474">
    <property type="entry name" value="PBP2_CrgA_like_5"/>
    <property type="match status" value="1"/>
</dbReference>
<dbReference type="PANTHER" id="PTHR30537:SF1">
    <property type="entry name" value="HTH-TYPE TRANSCRIPTIONAL REGULATOR PGRR"/>
    <property type="match status" value="1"/>
</dbReference>
<evidence type="ECO:0000256" key="3">
    <source>
        <dbReference type="ARBA" id="ARBA00023125"/>
    </source>
</evidence>
<dbReference type="EMBL" id="QRBE01000026">
    <property type="protein sequence ID" value="RDS78748.1"/>
    <property type="molecule type" value="Genomic_DNA"/>
</dbReference>
<comment type="similarity">
    <text evidence="1">Belongs to the LysR transcriptional regulatory family.</text>
</comment>
<dbReference type="FunFam" id="1.10.10.10:FF:000001">
    <property type="entry name" value="LysR family transcriptional regulator"/>
    <property type="match status" value="1"/>
</dbReference>
<dbReference type="PROSITE" id="PS50931">
    <property type="entry name" value="HTH_LYSR"/>
    <property type="match status" value="1"/>
</dbReference>
<evidence type="ECO:0000256" key="1">
    <source>
        <dbReference type="ARBA" id="ARBA00009437"/>
    </source>
</evidence>
<dbReference type="InterPro" id="IPR000847">
    <property type="entry name" value="LysR_HTH_N"/>
</dbReference>
<keyword evidence="3" id="KW-0238">DNA-binding</keyword>
<reference evidence="6 7" key="1">
    <citation type="submission" date="2018-07" db="EMBL/GenBank/DDBJ databases">
        <title>Dyella monticola sp. nov. and Dyella psychrodurans sp. nov. isolated from monsoon evergreen broad-leaved forest soil of Dinghu Mountain, China.</title>
        <authorList>
            <person name="Gao Z."/>
            <person name="Qiu L."/>
        </authorList>
    </citation>
    <scope>NUCLEOTIDE SEQUENCE [LARGE SCALE GENOMIC DNA]</scope>
    <source>
        <strain evidence="6 7">4G-K06</strain>
    </source>
</reference>
<dbReference type="RefSeq" id="WP_115497606.1">
    <property type="nucleotide sequence ID" value="NZ_QRBE01000026.1"/>
</dbReference>
<accession>A0A370WRH9</accession>
<dbReference type="InterPro" id="IPR036390">
    <property type="entry name" value="WH_DNA-bd_sf"/>
</dbReference>
<dbReference type="GO" id="GO:0006351">
    <property type="term" value="P:DNA-templated transcription"/>
    <property type="evidence" value="ECO:0007669"/>
    <property type="project" value="TreeGrafter"/>
</dbReference>
<dbReference type="PANTHER" id="PTHR30537">
    <property type="entry name" value="HTH-TYPE TRANSCRIPTIONAL REGULATOR"/>
    <property type="match status" value="1"/>
</dbReference>
<comment type="caution">
    <text evidence="6">The sequence shown here is derived from an EMBL/GenBank/DDBJ whole genome shotgun (WGS) entry which is preliminary data.</text>
</comment>
<dbReference type="SUPFAM" id="SSF46785">
    <property type="entry name" value="Winged helix' DNA-binding domain"/>
    <property type="match status" value="1"/>
</dbReference>